<name>A0A1N7JNY4_9BACL</name>
<evidence type="ECO:0000313" key="1">
    <source>
        <dbReference type="EMBL" id="SIS51048.1"/>
    </source>
</evidence>
<dbReference type="Proteomes" id="UP000186156">
    <property type="component" value="Unassembled WGS sequence"/>
</dbReference>
<reference evidence="2" key="1">
    <citation type="submission" date="2017-01" db="EMBL/GenBank/DDBJ databases">
        <authorList>
            <person name="Varghese N."/>
            <person name="Submissions S."/>
        </authorList>
    </citation>
    <scope>NUCLEOTIDE SEQUENCE [LARGE SCALE GENOMIC DNA]</scope>
    <source>
        <strain evidence="2">DSM 16176</strain>
    </source>
</reference>
<protein>
    <submittedName>
        <fullName evidence="1">Uncharacterized protein</fullName>
    </submittedName>
</protein>
<keyword evidence="2" id="KW-1185">Reference proteome</keyword>
<organism evidence="1 2">
    <name type="scientific">Alicyclobacillus vulcanalis</name>
    <dbReference type="NCBI Taxonomy" id="252246"/>
    <lineage>
        <taxon>Bacteria</taxon>
        <taxon>Bacillati</taxon>
        <taxon>Bacillota</taxon>
        <taxon>Bacilli</taxon>
        <taxon>Bacillales</taxon>
        <taxon>Alicyclobacillaceae</taxon>
        <taxon>Alicyclobacillus</taxon>
    </lineage>
</organism>
<sequence length="115" mass="12750">MTPGVSPSLYDLGNRVLAALRAGKFELANELARQWRDAIDAGAPHSWDDGRRLLLQTAAILACIAEERNRVRARVGTLRQAALVSRAYVTHMSTETPTRKDVACDAVVRLYDCQR</sequence>
<evidence type="ECO:0000313" key="2">
    <source>
        <dbReference type="Proteomes" id="UP000186156"/>
    </source>
</evidence>
<dbReference type="AlphaFoldDB" id="A0A1N7JNY4"/>
<accession>A0A1N7JNY4</accession>
<gene>
    <name evidence="1" type="ORF">SAMN05421799_101104</name>
</gene>
<proteinExistence type="predicted"/>
<dbReference type="STRING" id="252246.SAMN05421799_101104"/>
<dbReference type="EMBL" id="FTOO01000001">
    <property type="protein sequence ID" value="SIS51048.1"/>
    <property type="molecule type" value="Genomic_DNA"/>
</dbReference>